<accession>V7IGH7</accession>
<dbReference type="AlphaFoldDB" id="V7IGH7"/>
<organism evidence="1 2">
    <name type="scientific">Salmonella enterica subsp. enterica serovar Cubana str. 76814</name>
    <dbReference type="NCBI Taxonomy" id="1192560"/>
    <lineage>
        <taxon>Bacteria</taxon>
        <taxon>Pseudomonadati</taxon>
        <taxon>Pseudomonadota</taxon>
        <taxon>Gammaproteobacteria</taxon>
        <taxon>Enterobacterales</taxon>
        <taxon>Enterobacteriaceae</taxon>
        <taxon>Salmonella</taxon>
    </lineage>
</organism>
<dbReference type="Proteomes" id="UP000018534">
    <property type="component" value="Unassembled WGS sequence"/>
</dbReference>
<gene>
    <name evidence="1" type="ORF">A628_04660</name>
</gene>
<proteinExistence type="predicted"/>
<dbReference type="HOGENOM" id="CLU_2976652_0_0_6"/>
<dbReference type="EMBL" id="AZGR01000162">
    <property type="protein sequence ID" value="ETA85295.1"/>
    <property type="molecule type" value="Genomic_DNA"/>
</dbReference>
<reference evidence="1 2" key="1">
    <citation type="journal article" date="2014" name="Genome Announc.">
        <title>Whole-Genome Sequencing of Salmonella enterica subsp. enterica Serovar Cubana Strains Isolated from Agricultural Sources.</title>
        <authorList>
            <person name="Benahmed F.H."/>
            <person name="Gopinath G.R."/>
            <person name="Wang H."/>
            <person name="Jean-Gilles Beaubrun J."/>
            <person name="Grim C."/>
            <person name="Cheng C.M."/>
            <person name="McClelland M."/>
            <person name="Ayers S."/>
            <person name="Abbott J."/>
            <person name="Desai P."/>
            <person name="Frye J.G."/>
            <person name="Weinstock G."/>
            <person name="Hammack T.S."/>
            <person name="Hanes D.E."/>
            <person name="Rasmussen M.A."/>
            <person name="Davidson M.K."/>
        </authorList>
    </citation>
    <scope>NUCLEOTIDE SEQUENCE [LARGE SCALE GENOMIC DNA]</scope>
    <source>
        <strain evidence="1">76814</strain>
    </source>
</reference>
<name>V7IGH7_SALET</name>
<comment type="caution">
    <text evidence="1">The sequence shown here is derived from an EMBL/GenBank/DDBJ whole genome shotgun (WGS) entry which is preliminary data.</text>
</comment>
<protein>
    <submittedName>
        <fullName evidence="1">Uncharacterized protein</fullName>
    </submittedName>
</protein>
<sequence>MLLPEELCLYLDIFVLQLRNRMHCVQNRGSRTLLNNTIIALLAGMLKMLQAQHCTDRN</sequence>
<evidence type="ECO:0000313" key="2">
    <source>
        <dbReference type="Proteomes" id="UP000018534"/>
    </source>
</evidence>
<evidence type="ECO:0000313" key="1">
    <source>
        <dbReference type="EMBL" id="ETA85295.1"/>
    </source>
</evidence>